<organism evidence="2 3">
    <name type="scientific">Escallonia herrerae</name>
    <dbReference type="NCBI Taxonomy" id="1293975"/>
    <lineage>
        <taxon>Eukaryota</taxon>
        <taxon>Viridiplantae</taxon>
        <taxon>Streptophyta</taxon>
        <taxon>Embryophyta</taxon>
        <taxon>Tracheophyta</taxon>
        <taxon>Spermatophyta</taxon>
        <taxon>Magnoliopsida</taxon>
        <taxon>eudicotyledons</taxon>
        <taxon>Gunneridae</taxon>
        <taxon>Pentapetalae</taxon>
        <taxon>asterids</taxon>
        <taxon>campanulids</taxon>
        <taxon>Escalloniales</taxon>
        <taxon>Escalloniaceae</taxon>
        <taxon>Escallonia</taxon>
    </lineage>
</organism>
<dbReference type="Proteomes" id="UP001188597">
    <property type="component" value="Unassembled WGS sequence"/>
</dbReference>
<proteinExistence type="predicted"/>
<dbReference type="InterPro" id="IPR021720">
    <property type="entry name" value="Malectin_dom"/>
</dbReference>
<dbReference type="PANTHER" id="PTHR34081">
    <property type="entry name" value="MALECTIN DOMAIN-CONTAINING PROTEIN"/>
    <property type="match status" value="1"/>
</dbReference>
<dbReference type="AlphaFoldDB" id="A0AA88VD20"/>
<keyword evidence="3" id="KW-1185">Reference proteome</keyword>
<feature type="non-terminal residue" evidence="2">
    <location>
        <position position="175"/>
    </location>
</feature>
<evidence type="ECO:0000313" key="3">
    <source>
        <dbReference type="Proteomes" id="UP001188597"/>
    </source>
</evidence>
<sequence length="175" mass="19550">MYALQINCGGRRTTIGNTAYEADQNTTGSTKFVPSAENRGTSSTGLFWDRNKTLDNFTAKNVSILRMNDSELYTAARLSPLSLTYYARCLANGDYTVTLHFAEIIFKDNRSYQSLGRRVFDIYIQGVDKAVKRIFKAVVSNTTLEIRFQYTRKGTTAVPVRGIYGPLVSAISIES</sequence>
<evidence type="ECO:0000313" key="2">
    <source>
        <dbReference type="EMBL" id="KAK3006536.1"/>
    </source>
</evidence>
<protein>
    <recommendedName>
        <fullName evidence="1">Malectin domain-containing protein</fullName>
    </recommendedName>
</protein>
<gene>
    <name evidence="2" type="ORF">RJ639_015909</name>
</gene>
<feature type="domain" description="Malectin" evidence="1">
    <location>
        <begin position="3"/>
        <end position="171"/>
    </location>
</feature>
<dbReference type="Pfam" id="PF11721">
    <property type="entry name" value="Malectin"/>
    <property type="match status" value="1"/>
</dbReference>
<evidence type="ECO:0000259" key="1">
    <source>
        <dbReference type="Pfam" id="PF11721"/>
    </source>
</evidence>
<dbReference type="PANTHER" id="PTHR34081:SF1">
    <property type="entry name" value="MALECTIN, LEUCINE-RICH REPEAT DOMAIN, L DOMAIN-LIKE PROTEIN-RELATED"/>
    <property type="match status" value="1"/>
</dbReference>
<comment type="caution">
    <text evidence="2">The sequence shown here is derived from an EMBL/GenBank/DDBJ whole genome shotgun (WGS) entry which is preliminary data.</text>
</comment>
<reference evidence="2" key="1">
    <citation type="submission" date="2022-12" db="EMBL/GenBank/DDBJ databases">
        <title>Draft genome assemblies for two species of Escallonia (Escalloniales).</title>
        <authorList>
            <person name="Chanderbali A."/>
            <person name="Dervinis C."/>
            <person name="Anghel I."/>
            <person name="Soltis D."/>
            <person name="Soltis P."/>
            <person name="Zapata F."/>
        </authorList>
    </citation>
    <scope>NUCLEOTIDE SEQUENCE</scope>
    <source>
        <strain evidence="2">UCBG64.0493</strain>
        <tissue evidence="2">Leaf</tissue>
    </source>
</reference>
<name>A0AA88VD20_9ASTE</name>
<dbReference type="Gene3D" id="2.60.120.430">
    <property type="entry name" value="Galactose-binding lectin"/>
    <property type="match status" value="1"/>
</dbReference>
<dbReference type="EMBL" id="JAVXUP010001981">
    <property type="protein sequence ID" value="KAK3006536.1"/>
    <property type="molecule type" value="Genomic_DNA"/>
</dbReference>
<accession>A0AA88VD20</accession>